<dbReference type="Proteomes" id="UP001208689">
    <property type="component" value="Chromosome"/>
</dbReference>
<evidence type="ECO:0000313" key="2">
    <source>
        <dbReference type="Proteomes" id="UP001208689"/>
    </source>
</evidence>
<organism evidence="1 2">
    <name type="scientific">Candidatus Lokiarchaeum ossiferum</name>
    <dbReference type="NCBI Taxonomy" id="2951803"/>
    <lineage>
        <taxon>Archaea</taxon>
        <taxon>Promethearchaeati</taxon>
        <taxon>Promethearchaeota</taxon>
        <taxon>Promethearchaeia</taxon>
        <taxon>Promethearchaeales</taxon>
        <taxon>Promethearchaeaceae</taxon>
        <taxon>Candidatus Lokiarchaeum</taxon>
    </lineage>
</organism>
<reference evidence="1" key="1">
    <citation type="submission" date="2022-09" db="EMBL/GenBank/DDBJ databases">
        <title>Actin cytoskeleton and complex cell architecture in an #Asgard archaeon.</title>
        <authorList>
            <person name="Ponce Toledo R.I."/>
            <person name="Schleper C."/>
            <person name="Rodrigues Oliveira T."/>
            <person name="Wollweber F."/>
            <person name="Xu J."/>
            <person name="Rittmann S."/>
            <person name="Klingl A."/>
            <person name="Pilhofer M."/>
        </authorList>
    </citation>
    <scope>NUCLEOTIDE SEQUENCE</scope>
    <source>
        <strain evidence="1">B-35</strain>
    </source>
</reference>
<accession>A0ABY6HMX8</accession>
<name>A0ABY6HMX8_9ARCH</name>
<evidence type="ECO:0000313" key="1">
    <source>
        <dbReference type="EMBL" id="UYP44863.1"/>
    </source>
</evidence>
<proteinExistence type="predicted"/>
<gene>
    <name evidence="1" type="ORF">NEF87_001148</name>
</gene>
<dbReference type="EMBL" id="CP104013">
    <property type="protein sequence ID" value="UYP44863.1"/>
    <property type="molecule type" value="Genomic_DNA"/>
</dbReference>
<protein>
    <submittedName>
        <fullName evidence="1">Uncharacterized protein</fullName>
    </submittedName>
</protein>
<keyword evidence="2" id="KW-1185">Reference proteome</keyword>
<sequence length="266" mass="30944">MQRHRYSFFGQKVGLLLDSSEWTDASLYLRFLKKRPEGYWEKPSKKEGKNIKLNLLEMIAILELLSDNQTTSKKWSTVHRFGQEQTPITFEKRNDALTISVPGYQKYMKFPETKLLTDLLQHIYNEKIIYATKSEMVKSTSNPHMEEIKAPSRESIPIQENKIYSNTASTNFFDQKMKSSKLEFNSSTSQDPNAWISTLEQKNDCYLVPGEIQTRSEKAIAFQIAGHKSTWVPLSCISQVIDQDNLKGLWIKQWFINKKVEEIFAN</sequence>